<reference evidence="1 2" key="1">
    <citation type="submission" date="2024-03" db="EMBL/GenBank/DDBJ databases">
        <title>Novel Streptomyces species of biotechnological and ecological value are a feature of Machair soil.</title>
        <authorList>
            <person name="Prole J.R."/>
            <person name="Goodfellow M."/>
            <person name="Allenby N."/>
            <person name="Ward A.C."/>
        </authorList>
    </citation>
    <scope>NUCLEOTIDE SEQUENCE [LARGE SCALE GENOMIC DNA]</scope>
    <source>
        <strain evidence="1 2">MS1.HAVA.3</strain>
    </source>
</reference>
<dbReference type="SUPFAM" id="SSF82784">
    <property type="entry name" value="OsmC-like"/>
    <property type="match status" value="1"/>
</dbReference>
<evidence type="ECO:0008006" key="3">
    <source>
        <dbReference type="Google" id="ProtNLM"/>
    </source>
</evidence>
<organism evidence="1 2">
    <name type="scientific">Streptomyces caledonius</name>
    <dbReference type="NCBI Taxonomy" id="3134107"/>
    <lineage>
        <taxon>Bacteria</taxon>
        <taxon>Bacillati</taxon>
        <taxon>Actinomycetota</taxon>
        <taxon>Actinomycetes</taxon>
        <taxon>Kitasatosporales</taxon>
        <taxon>Streptomycetaceae</taxon>
        <taxon>Streptomyces</taxon>
    </lineage>
</organism>
<proteinExistence type="predicted"/>
<dbReference type="Gene3D" id="3.30.300.20">
    <property type="match status" value="1"/>
</dbReference>
<evidence type="ECO:0000313" key="2">
    <source>
        <dbReference type="Proteomes" id="UP001382904"/>
    </source>
</evidence>
<sequence length="58" mass="5916">MALKGGDDGFSLASVLNLQVGGVTQDEAGELAHAAHRICPYSKAVRGNIPVVINAIAV</sequence>
<keyword evidence="2" id="KW-1185">Reference proteome</keyword>
<dbReference type="InterPro" id="IPR015946">
    <property type="entry name" value="KH_dom-like_a/b"/>
</dbReference>
<dbReference type="InterPro" id="IPR036102">
    <property type="entry name" value="OsmC/Ohrsf"/>
</dbReference>
<dbReference type="EMBL" id="JBBKAM010000005">
    <property type="protein sequence ID" value="MEJ8646470.1"/>
    <property type="molecule type" value="Genomic_DNA"/>
</dbReference>
<gene>
    <name evidence="1" type="ORF">WKI68_44745</name>
</gene>
<dbReference type="Proteomes" id="UP001382904">
    <property type="component" value="Unassembled WGS sequence"/>
</dbReference>
<evidence type="ECO:0000313" key="1">
    <source>
        <dbReference type="EMBL" id="MEJ8646470.1"/>
    </source>
</evidence>
<protein>
    <recommendedName>
        <fullName evidence="3">Organic hydroperoxide resistance protein</fullName>
    </recommendedName>
</protein>
<comment type="caution">
    <text evidence="1">The sequence shown here is derived from an EMBL/GenBank/DDBJ whole genome shotgun (WGS) entry which is preliminary data.</text>
</comment>
<name>A0ABU8UF00_9ACTN</name>
<accession>A0ABU8UF00</accession>